<dbReference type="Proteomes" id="UP001497045">
    <property type="component" value="Unassembled WGS sequence"/>
</dbReference>
<gene>
    <name evidence="1" type="ORF">AAEO60_00045</name>
</gene>
<organism evidence="1 2">
    <name type="scientific">Aurantiacibacter gilvus</name>
    <dbReference type="NCBI Taxonomy" id="3139141"/>
    <lineage>
        <taxon>Bacteria</taxon>
        <taxon>Pseudomonadati</taxon>
        <taxon>Pseudomonadota</taxon>
        <taxon>Alphaproteobacteria</taxon>
        <taxon>Sphingomonadales</taxon>
        <taxon>Erythrobacteraceae</taxon>
        <taxon>Aurantiacibacter</taxon>
    </lineage>
</organism>
<accession>A0ABU9IBA3</accession>
<dbReference type="EMBL" id="JBBYHV010000001">
    <property type="protein sequence ID" value="MEL1249052.1"/>
    <property type="molecule type" value="Genomic_DNA"/>
</dbReference>
<evidence type="ECO:0000313" key="2">
    <source>
        <dbReference type="Proteomes" id="UP001497045"/>
    </source>
</evidence>
<keyword evidence="2" id="KW-1185">Reference proteome</keyword>
<evidence type="ECO:0000313" key="1">
    <source>
        <dbReference type="EMBL" id="MEL1249052.1"/>
    </source>
</evidence>
<evidence type="ECO:0008006" key="3">
    <source>
        <dbReference type="Google" id="ProtNLM"/>
    </source>
</evidence>
<reference evidence="1 2" key="1">
    <citation type="submission" date="2024-04" db="EMBL/GenBank/DDBJ databases">
        <title>Aurantiacibacter sp. DGU6 16S ribosomal RNA gene Genome sequencing and assembly.</title>
        <authorList>
            <person name="Park S."/>
        </authorList>
    </citation>
    <scope>NUCLEOTIDE SEQUENCE [LARGE SCALE GENOMIC DNA]</scope>
    <source>
        <strain evidence="1 2">DGU6</strain>
    </source>
</reference>
<protein>
    <recommendedName>
        <fullName evidence="3">DUF4287 domain-containing protein</fullName>
    </recommendedName>
</protein>
<sequence length="177" mass="19375">MADAGMADERVLEATGRDWAAWKSYLDAKGGEDMDHAAIARLLKGEGVKPWWSQMVTVGYERMIGRREVGQTCTGTFSANASRTIAGTMDSARDAWAALNAERAEYAGAVAEGEPRLTESEKWRYWRVDLDDGSKVSVMFSDKPGGKVTVAVNHDKLSSADEVASAKAFWKPLLQQL</sequence>
<comment type="caution">
    <text evidence="1">The sequence shown here is derived from an EMBL/GenBank/DDBJ whole genome shotgun (WGS) entry which is preliminary data.</text>
</comment>
<dbReference type="RefSeq" id="WP_341671594.1">
    <property type="nucleotide sequence ID" value="NZ_JBBYHV010000001.1"/>
</dbReference>
<name>A0ABU9IBA3_9SPHN</name>
<proteinExistence type="predicted"/>